<dbReference type="InterPro" id="IPR046342">
    <property type="entry name" value="CBS_dom_sf"/>
</dbReference>
<dbReference type="SMART" id="SM00388">
    <property type="entry name" value="HisKA"/>
    <property type="match status" value="1"/>
</dbReference>
<dbReference type="EMBL" id="FWFR01000002">
    <property type="protein sequence ID" value="SLN55989.1"/>
    <property type="molecule type" value="Genomic_DNA"/>
</dbReference>
<dbReference type="InterPro" id="IPR036890">
    <property type="entry name" value="HATPase_C_sf"/>
</dbReference>
<evidence type="ECO:0000256" key="2">
    <source>
        <dbReference type="ARBA" id="ARBA00012438"/>
    </source>
</evidence>
<dbReference type="Gene3D" id="3.30.565.10">
    <property type="entry name" value="Histidine kinase-like ATPase, C-terminal domain"/>
    <property type="match status" value="1"/>
</dbReference>
<evidence type="ECO:0000256" key="3">
    <source>
        <dbReference type="ARBA" id="ARBA00022553"/>
    </source>
</evidence>
<dbReference type="InterPro" id="IPR005467">
    <property type="entry name" value="His_kinase_dom"/>
</dbReference>
<evidence type="ECO:0000256" key="6">
    <source>
        <dbReference type="ARBA" id="ARBA00023012"/>
    </source>
</evidence>
<dbReference type="InterPro" id="IPR003661">
    <property type="entry name" value="HisK_dim/P_dom"/>
</dbReference>
<dbReference type="SUPFAM" id="SSF54631">
    <property type="entry name" value="CBS-domain pair"/>
    <property type="match status" value="1"/>
</dbReference>
<dbReference type="InParanoid" id="A0A1Y5T534"/>
<keyword evidence="5" id="KW-0418">Kinase</keyword>
<dbReference type="PROSITE" id="PS50109">
    <property type="entry name" value="HIS_KIN"/>
    <property type="match status" value="1"/>
</dbReference>
<evidence type="ECO:0000313" key="8">
    <source>
        <dbReference type="EMBL" id="SLN55989.1"/>
    </source>
</evidence>
<dbReference type="EC" id="2.7.13.3" evidence="2"/>
<dbReference type="PANTHER" id="PTHR43047:SF72">
    <property type="entry name" value="OSMOSENSING HISTIDINE PROTEIN KINASE SLN1"/>
    <property type="match status" value="1"/>
</dbReference>
<dbReference type="Proteomes" id="UP000193200">
    <property type="component" value="Unassembled WGS sequence"/>
</dbReference>
<dbReference type="InterPro" id="IPR003594">
    <property type="entry name" value="HATPase_dom"/>
</dbReference>
<dbReference type="CDD" id="cd16922">
    <property type="entry name" value="HATPase_EvgS-ArcB-TorS-like"/>
    <property type="match status" value="1"/>
</dbReference>
<dbReference type="FunFam" id="3.30.565.10:FF:000010">
    <property type="entry name" value="Sensor histidine kinase RcsC"/>
    <property type="match status" value="1"/>
</dbReference>
<dbReference type="InterPro" id="IPR004358">
    <property type="entry name" value="Sig_transdc_His_kin-like_C"/>
</dbReference>
<name>A0A1Y5T534_9PROT</name>
<dbReference type="RefSeq" id="WP_176245027.1">
    <property type="nucleotide sequence ID" value="NZ_FWFR01000002.1"/>
</dbReference>
<keyword evidence="6" id="KW-0902">Two-component regulatory system</keyword>
<evidence type="ECO:0000256" key="1">
    <source>
        <dbReference type="ARBA" id="ARBA00000085"/>
    </source>
</evidence>
<dbReference type="InterPro" id="IPR036097">
    <property type="entry name" value="HisK_dim/P_sf"/>
</dbReference>
<dbReference type="AlphaFoldDB" id="A0A1Y5T534"/>
<accession>A0A1Y5T534</accession>
<dbReference type="SMART" id="SM00387">
    <property type="entry name" value="HATPase_c"/>
    <property type="match status" value="1"/>
</dbReference>
<evidence type="ECO:0000256" key="5">
    <source>
        <dbReference type="ARBA" id="ARBA00022777"/>
    </source>
</evidence>
<feature type="domain" description="Histidine kinase" evidence="7">
    <location>
        <begin position="160"/>
        <end position="380"/>
    </location>
</feature>
<dbReference type="FunCoup" id="A0A1Y5T534">
    <property type="interactions" value="155"/>
</dbReference>
<gene>
    <name evidence="8" type="primary">pleC_5</name>
    <name evidence="8" type="ORF">OCH7691_02413</name>
</gene>
<dbReference type="Gene3D" id="1.10.287.130">
    <property type="match status" value="1"/>
</dbReference>
<dbReference type="Pfam" id="PF00512">
    <property type="entry name" value="HisKA"/>
    <property type="match status" value="1"/>
</dbReference>
<sequence>MNSGLRDLLEKAAPIPVDMTCAAVYERFEREPDVLNLAVVKGERPVGMVNRQDLYGRLADRFGRPLYERKAIATLMDPAPFVVDVKMTRDRLRELILTDRPGLLLHGFIGTEEGRYLGIGSAFSVLRATVAELQHRESALDIALVREAEANRSKSIFLANMSHELRTPLNAIIGFADIIRGEIFGPIANARYRDYIDDVHESGQHLLGLINNILDISKAEAGKLELSIDRFDLHRLLRDAARLLAERARIAGVELTVEGEDKAPPVVGDAMKIKQIAINLITNAVKFTPTGGRVTVRCEISRGQFRIVVADTGIGIAAENIARAMEPFSQIDGGDDRRYEGTGLGLPLSRKLAELHDGSLEIESVVGEGTTVRVTVPQKVPTALRIRASENAPVGVAKARQSAYVPAASGPV</sequence>
<comment type="catalytic activity">
    <reaction evidence="1">
        <text>ATP + protein L-histidine = ADP + protein N-phospho-L-histidine.</text>
        <dbReference type="EC" id="2.7.13.3"/>
    </reaction>
</comment>
<dbReference type="GO" id="GO:0005886">
    <property type="term" value="C:plasma membrane"/>
    <property type="evidence" value="ECO:0007669"/>
    <property type="project" value="TreeGrafter"/>
</dbReference>
<dbReference type="SUPFAM" id="SSF55874">
    <property type="entry name" value="ATPase domain of HSP90 chaperone/DNA topoisomerase II/histidine kinase"/>
    <property type="match status" value="1"/>
</dbReference>
<dbReference type="GO" id="GO:0000155">
    <property type="term" value="F:phosphorelay sensor kinase activity"/>
    <property type="evidence" value="ECO:0007669"/>
    <property type="project" value="InterPro"/>
</dbReference>
<organism evidence="8 9">
    <name type="scientific">Oceanibacterium hippocampi</name>
    <dbReference type="NCBI Taxonomy" id="745714"/>
    <lineage>
        <taxon>Bacteria</taxon>
        <taxon>Pseudomonadati</taxon>
        <taxon>Pseudomonadota</taxon>
        <taxon>Alphaproteobacteria</taxon>
        <taxon>Sneathiellales</taxon>
        <taxon>Sneathiellaceae</taxon>
        <taxon>Oceanibacterium</taxon>
    </lineage>
</organism>
<keyword evidence="9" id="KW-1185">Reference proteome</keyword>
<reference evidence="8 9" key="1">
    <citation type="submission" date="2017-03" db="EMBL/GenBank/DDBJ databases">
        <authorList>
            <person name="Afonso C.L."/>
            <person name="Miller P.J."/>
            <person name="Scott M.A."/>
            <person name="Spackman E."/>
            <person name="Goraichik I."/>
            <person name="Dimitrov K.M."/>
            <person name="Suarez D.L."/>
            <person name="Swayne D.E."/>
        </authorList>
    </citation>
    <scope>NUCLEOTIDE SEQUENCE [LARGE SCALE GENOMIC DNA]</scope>
    <source>
        <strain evidence="8 9">CECT 7691</strain>
    </source>
</reference>
<proteinExistence type="predicted"/>
<dbReference type="PANTHER" id="PTHR43047">
    <property type="entry name" value="TWO-COMPONENT HISTIDINE PROTEIN KINASE"/>
    <property type="match status" value="1"/>
</dbReference>
<evidence type="ECO:0000313" key="9">
    <source>
        <dbReference type="Proteomes" id="UP000193200"/>
    </source>
</evidence>
<dbReference type="Pfam" id="PF02518">
    <property type="entry name" value="HATPase_c"/>
    <property type="match status" value="1"/>
</dbReference>
<dbReference type="PRINTS" id="PR00344">
    <property type="entry name" value="BCTRLSENSOR"/>
</dbReference>
<dbReference type="SUPFAM" id="SSF47384">
    <property type="entry name" value="Homodimeric domain of signal transducing histidine kinase"/>
    <property type="match status" value="1"/>
</dbReference>
<keyword evidence="3" id="KW-0597">Phosphoprotein</keyword>
<dbReference type="GO" id="GO:0009927">
    <property type="term" value="F:histidine phosphotransfer kinase activity"/>
    <property type="evidence" value="ECO:0007669"/>
    <property type="project" value="TreeGrafter"/>
</dbReference>
<dbReference type="CDD" id="cd00082">
    <property type="entry name" value="HisKA"/>
    <property type="match status" value="1"/>
</dbReference>
<evidence type="ECO:0000256" key="4">
    <source>
        <dbReference type="ARBA" id="ARBA00022679"/>
    </source>
</evidence>
<keyword evidence="4 8" id="KW-0808">Transferase</keyword>
<evidence type="ECO:0000259" key="7">
    <source>
        <dbReference type="PROSITE" id="PS50109"/>
    </source>
</evidence>
<protein>
    <recommendedName>
        <fullName evidence="2">histidine kinase</fullName>
        <ecNumber evidence="2">2.7.13.3</ecNumber>
    </recommendedName>
</protein>